<dbReference type="AlphaFoldDB" id="A0A7R6SYV4"/>
<evidence type="ECO:0000256" key="4">
    <source>
        <dbReference type="ARBA" id="ARBA00022827"/>
    </source>
</evidence>
<dbReference type="RefSeq" id="WP_201327353.1">
    <property type="nucleotide sequence ID" value="NZ_AP017470.1"/>
</dbReference>
<keyword evidence="8" id="KW-1185">Reference proteome</keyword>
<name>A0A7R6SYV4_9BACT</name>
<evidence type="ECO:0000313" key="8">
    <source>
        <dbReference type="Proteomes" id="UP000595564"/>
    </source>
</evidence>
<dbReference type="Gene3D" id="3.30.465.10">
    <property type="match status" value="1"/>
</dbReference>
<dbReference type="KEGG" id="thyd:TTHT_1561"/>
<dbReference type="Gene3D" id="3.30.70.2740">
    <property type="match status" value="1"/>
</dbReference>
<dbReference type="PANTHER" id="PTHR42934">
    <property type="entry name" value="GLYCOLATE OXIDASE SUBUNIT GLCD"/>
    <property type="match status" value="1"/>
</dbReference>
<evidence type="ECO:0000313" key="7">
    <source>
        <dbReference type="EMBL" id="BBB33055.1"/>
    </source>
</evidence>
<organism evidence="7 8">
    <name type="scientific">Thermotomaculum hydrothermale</name>
    <dbReference type="NCBI Taxonomy" id="981385"/>
    <lineage>
        <taxon>Bacteria</taxon>
        <taxon>Pseudomonadati</taxon>
        <taxon>Acidobacteriota</taxon>
        <taxon>Holophagae</taxon>
        <taxon>Thermotomaculales</taxon>
        <taxon>Thermotomaculaceae</taxon>
        <taxon>Thermotomaculum</taxon>
    </lineage>
</organism>
<dbReference type="Gene3D" id="3.30.70.2190">
    <property type="match status" value="1"/>
</dbReference>
<dbReference type="InterPro" id="IPR036318">
    <property type="entry name" value="FAD-bd_PCMH-like_sf"/>
</dbReference>
<dbReference type="EMBL" id="AP017470">
    <property type="protein sequence ID" value="BBB33055.1"/>
    <property type="molecule type" value="Genomic_DNA"/>
</dbReference>
<dbReference type="Pfam" id="PF01565">
    <property type="entry name" value="FAD_binding_4"/>
    <property type="match status" value="1"/>
</dbReference>
<dbReference type="Proteomes" id="UP000595564">
    <property type="component" value="Chromosome"/>
</dbReference>
<dbReference type="Gene3D" id="1.10.45.10">
    <property type="entry name" value="Vanillyl-alcohol Oxidase, Chain A, domain 4"/>
    <property type="match status" value="1"/>
</dbReference>
<evidence type="ECO:0000256" key="1">
    <source>
        <dbReference type="ARBA" id="ARBA00001974"/>
    </source>
</evidence>
<feature type="domain" description="FAD-binding PCMH-type" evidence="6">
    <location>
        <begin position="35"/>
        <end position="213"/>
    </location>
</feature>
<dbReference type="Gene3D" id="3.30.43.10">
    <property type="entry name" value="Uridine Diphospho-n-acetylenolpyruvylglucosamine Reductase, domain 2"/>
    <property type="match status" value="1"/>
</dbReference>
<dbReference type="InterPro" id="IPR016164">
    <property type="entry name" value="FAD-linked_Oxase-like_C"/>
</dbReference>
<evidence type="ECO:0000256" key="3">
    <source>
        <dbReference type="ARBA" id="ARBA00022630"/>
    </source>
</evidence>
<accession>A0A7R6SYV4</accession>
<reference evidence="7 8" key="1">
    <citation type="journal article" date="2012" name="Extremophiles">
        <title>Thermotomaculum hydrothermale gen. nov., sp. nov., a novel heterotrophic thermophile within the phylum Acidobacteria from a deep-sea hydrothermal vent chimney in the Southern Okinawa Trough.</title>
        <authorList>
            <person name="Izumi H."/>
            <person name="Nunoura T."/>
            <person name="Miyazaki M."/>
            <person name="Mino S."/>
            <person name="Toki T."/>
            <person name="Takai K."/>
            <person name="Sako Y."/>
            <person name="Sawabe T."/>
            <person name="Nakagawa S."/>
        </authorList>
    </citation>
    <scope>NUCLEOTIDE SEQUENCE [LARGE SCALE GENOMIC DNA]</scope>
    <source>
        <strain evidence="7 8">AC55</strain>
    </source>
</reference>
<dbReference type="InterPro" id="IPR051914">
    <property type="entry name" value="FAD-linked_OxidoTrans_Type4"/>
</dbReference>
<keyword evidence="3" id="KW-0285">Flavoprotein</keyword>
<proteinExistence type="inferred from homology"/>
<evidence type="ECO:0000259" key="6">
    <source>
        <dbReference type="PROSITE" id="PS51387"/>
    </source>
</evidence>
<dbReference type="PROSITE" id="PS51387">
    <property type="entry name" value="FAD_PCMH"/>
    <property type="match status" value="1"/>
</dbReference>
<gene>
    <name evidence="7" type="primary">glcD</name>
    <name evidence="7" type="ORF">TTHT_1561</name>
</gene>
<dbReference type="InterPro" id="IPR016166">
    <property type="entry name" value="FAD-bd_PCMH"/>
</dbReference>
<evidence type="ECO:0000256" key="2">
    <source>
        <dbReference type="ARBA" id="ARBA00008000"/>
    </source>
</evidence>
<comment type="similarity">
    <text evidence="2">Belongs to the FAD-binding oxidoreductase/transferase type 4 family.</text>
</comment>
<dbReference type="FunFam" id="3.30.70.2740:FF:000001">
    <property type="entry name" value="D-lactate dehydrogenase mitochondrial"/>
    <property type="match status" value="1"/>
</dbReference>
<dbReference type="InterPro" id="IPR016171">
    <property type="entry name" value="Vanillyl_alc_oxidase_C-sub2"/>
</dbReference>
<evidence type="ECO:0000256" key="5">
    <source>
        <dbReference type="ARBA" id="ARBA00023002"/>
    </source>
</evidence>
<protein>
    <submittedName>
        <fullName evidence="7">Glycolate oxidase</fullName>
        <ecNumber evidence="7">1.1.3.15</ecNumber>
    </submittedName>
</protein>
<keyword evidence="5 7" id="KW-0560">Oxidoreductase</keyword>
<dbReference type="EC" id="1.1.3.15" evidence="7"/>
<dbReference type="SUPFAM" id="SSF56176">
    <property type="entry name" value="FAD-binding/transporter-associated domain-like"/>
    <property type="match status" value="1"/>
</dbReference>
<dbReference type="GO" id="GO:0071949">
    <property type="term" value="F:FAD binding"/>
    <property type="evidence" value="ECO:0007669"/>
    <property type="project" value="InterPro"/>
</dbReference>
<dbReference type="InterPro" id="IPR004113">
    <property type="entry name" value="FAD-bd_oxidored_4_C"/>
</dbReference>
<comment type="cofactor">
    <cofactor evidence="1">
        <name>FAD</name>
        <dbReference type="ChEBI" id="CHEBI:57692"/>
    </cofactor>
</comment>
<dbReference type="Pfam" id="PF02913">
    <property type="entry name" value="FAD-oxidase_C"/>
    <property type="match status" value="1"/>
</dbReference>
<dbReference type="InterPro" id="IPR006094">
    <property type="entry name" value="Oxid_FAD_bind_N"/>
</dbReference>
<dbReference type="PANTHER" id="PTHR42934:SF2">
    <property type="entry name" value="GLYCOLATE OXIDASE SUBUNIT GLCD"/>
    <property type="match status" value="1"/>
</dbReference>
<dbReference type="SUPFAM" id="SSF55103">
    <property type="entry name" value="FAD-linked oxidases, C-terminal domain"/>
    <property type="match status" value="1"/>
</dbReference>
<dbReference type="InterPro" id="IPR016167">
    <property type="entry name" value="FAD-bd_PCMH_sub1"/>
</dbReference>
<dbReference type="GO" id="GO:0003973">
    <property type="term" value="F:(S)-2-hydroxy-acid oxidase activity"/>
    <property type="evidence" value="ECO:0007669"/>
    <property type="project" value="UniProtKB-EC"/>
</dbReference>
<dbReference type="InterPro" id="IPR016169">
    <property type="entry name" value="FAD-bd_PCMH_sub2"/>
</dbReference>
<keyword evidence="4" id="KW-0274">FAD</keyword>
<dbReference type="FunFam" id="1.10.45.10:FF:000001">
    <property type="entry name" value="D-lactate dehydrogenase mitochondrial"/>
    <property type="match status" value="1"/>
</dbReference>
<sequence>MLNKNFEKEMNEIFKNKFSSSFEKRVLNSYDATNKNILPDYVLYAENEQDVIQCCKICSKYKIPVIPRGAGCGFSGGALAVNGGLSLVLDKMNSIEIDNENLIAIVEPGATTYSIQKKAEKFNLFYPPDPSSLKISTIGGNIAENAGGPRAVKYGVTKDWVIALEVILINGEKLYIGKPLKKDVAGYNLTGLFVGSEGTLGIITKAYLKLIPKPEGFLSGIFMFDSIKNAAKAISKIIAEGFQPSKLEFMDKFSLNALRKAGKDVPEKAEAVVLIEVDGEKKSLFEKLERIRKKVEEIGLIDFAIAKNEGENERIWELRRSLSPIINLYGNTKMNEDVVVPRSEIPNLLDYVENLIQQFNLTIVCFGHAGDGNIHVNFMFNKEDTETVKKVETALDLLFKKVIELGGSISGEHGIGIAKKKFMKYQFSEKEIELFREIKNVFDPDNLLNPGKIFDME</sequence>